<accession>W2GTT2</accession>
<reference evidence="1" key="1">
    <citation type="submission" date="2013-11" db="EMBL/GenBank/DDBJ databases">
        <title>The Genome Sequence of Phytophthora parasitica CJ02B3.</title>
        <authorList>
            <consortium name="The Broad Institute Genomics Platform"/>
            <person name="Russ C."/>
            <person name="Tyler B."/>
            <person name="Panabieres F."/>
            <person name="Shan W."/>
            <person name="Tripathy S."/>
            <person name="Grunwald N."/>
            <person name="Machado M."/>
            <person name="Johnson C.S."/>
            <person name="Arredondo F."/>
            <person name="Hong C."/>
            <person name="Coffey M."/>
            <person name="Young S.K."/>
            <person name="Zeng Q."/>
            <person name="Gargeya S."/>
            <person name="Fitzgerald M."/>
            <person name="Abouelleil A."/>
            <person name="Alvarado L."/>
            <person name="Chapman S.B."/>
            <person name="Gainer-Dewar J."/>
            <person name="Goldberg J."/>
            <person name="Griggs A."/>
            <person name="Gujja S."/>
            <person name="Hansen M."/>
            <person name="Howarth C."/>
            <person name="Imamovic A."/>
            <person name="Ireland A."/>
            <person name="Larimer J."/>
            <person name="McCowan C."/>
            <person name="Murphy C."/>
            <person name="Pearson M."/>
            <person name="Poon T.W."/>
            <person name="Priest M."/>
            <person name="Roberts A."/>
            <person name="Saif S."/>
            <person name="Shea T."/>
            <person name="Sykes S."/>
            <person name="Wortman J."/>
            <person name="Nusbaum C."/>
            <person name="Birren B."/>
        </authorList>
    </citation>
    <scope>NUCLEOTIDE SEQUENCE [LARGE SCALE GENOMIC DNA]</scope>
    <source>
        <strain evidence="1">CJ02B3</strain>
    </source>
</reference>
<gene>
    <name evidence="1" type="ORF">L915_08995</name>
</gene>
<proteinExistence type="predicted"/>
<name>W2GTT2_PHYNI</name>
<dbReference type="AlphaFoldDB" id="W2GTT2"/>
<protein>
    <submittedName>
        <fullName evidence="1">Uncharacterized protein</fullName>
    </submittedName>
</protein>
<dbReference type="Proteomes" id="UP000053236">
    <property type="component" value="Unassembled WGS sequence"/>
</dbReference>
<sequence length="70" mass="8014">SWKRRTLNLTLGRIPGLLDGWLHLQVQKGSNTHPETIVAEYLERLHAMEETVSESDDIVTQLINESTEDK</sequence>
<dbReference type="EMBL" id="KI686383">
    <property type="protein sequence ID" value="ETK86372.1"/>
    <property type="molecule type" value="Genomic_DNA"/>
</dbReference>
<evidence type="ECO:0000313" key="1">
    <source>
        <dbReference type="EMBL" id="ETK86372.1"/>
    </source>
</evidence>
<organism evidence="1">
    <name type="scientific">Phytophthora nicotianae</name>
    <name type="common">Potato buckeye rot agent</name>
    <name type="synonym">Phytophthora parasitica</name>
    <dbReference type="NCBI Taxonomy" id="4792"/>
    <lineage>
        <taxon>Eukaryota</taxon>
        <taxon>Sar</taxon>
        <taxon>Stramenopiles</taxon>
        <taxon>Oomycota</taxon>
        <taxon>Peronosporomycetes</taxon>
        <taxon>Peronosporales</taxon>
        <taxon>Peronosporaceae</taxon>
        <taxon>Phytophthora</taxon>
    </lineage>
</organism>
<feature type="non-terminal residue" evidence="1">
    <location>
        <position position="1"/>
    </location>
</feature>